<keyword evidence="2" id="KW-0812">Transmembrane</keyword>
<evidence type="ECO:0000256" key="1">
    <source>
        <dbReference type="SAM" id="MobiDB-lite"/>
    </source>
</evidence>
<feature type="transmembrane region" description="Helical" evidence="2">
    <location>
        <begin position="95"/>
        <end position="112"/>
    </location>
</feature>
<keyword evidence="4" id="KW-1185">Reference proteome</keyword>
<feature type="compositionally biased region" description="Basic and acidic residues" evidence="1">
    <location>
        <begin position="517"/>
        <end position="529"/>
    </location>
</feature>
<keyword evidence="2" id="KW-0472">Membrane</keyword>
<dbReference type="EMBL" id="CP074132">
    <property type="protein sequence ID" value="QUX31010.1"/>
    <property type="molecule type" value="Genomic_DNA"/>
</dbReference>
<feature type="transmembrane region" description="Helical" evidence="2">
    <location>
        <begin position="251"/>
        <end position="270"/>
    </location>
</feature>
<feature type="compositionally biased region" description="Low complexity" evidence="1">
    <location>
        <begin position="11"/>
        <end position="27"/>
    </location>
</feature>
<feature type="transmembrane region" description="Helical" evidence="2">
    <location>
        <begin position="197"/>
        <end position="215"/>
    </location>
</feature>
<evidence type="ECO:0000256" key="2">
    <source>
        <dbReference type="SAM" id="Phobius"/>
    </source>
</evidence>
<evidence type="ECO:0008006" key="5">
    <source>
        <dbReference type="Google" id="ProtNLM"/>
    </source>
</evidence>
<name>A0ABX8C9A4_9ACTN</name>
<feature type="region of interest" description="Disordered" evidence="1">
    <location>
        <begin position="502"/>
        <end position="543"/>
    </location>
</feature>
<keyword evidence="2" id="KW-1133">Transmembrane helix</keyword>
<evidence type="ECO:0000313" key="3">
    <source>
        <dbReference type="EMBL" id="QUX31010.1"/>
    </source>
</evidence>
<evidence type="ECO:0000313" key="4">
    <source>
        <dbReference type="Proteomes" id="UP000678016"/>
    </source>
</evidence>
<protein>
    <recommendedName>
        <fullName evidence="5">ABC transporter permease</fullName>
    </recommendedName>
</protein>
<feature type="transmembrane region" description="Helical" evidence="2">
    <location>
        <begin position="132"/>
        <end position="152"/>
    </location>
</feature>
<feature type="region of interest" description="Disordered" evidence="1">
    <location>
        <begin position="1"/>
        <end position="35"/>
    </location>
</feature>
<feature type="transmembrane region" description="Helical" evidence="2">
    <location>
        <begin position="57"/>
        <end position="75"/>
    </location>
</feature>
<feature type="transmembrane region" description="Helical" evidence="2">
    <location>
        <begin position="172"/>
        <end position="190"/>
    </location>
</feature>
<dbReference type="RefSeq" id="WP_212643716.1">
    <property type="nucleotide sequence ID" value="NZ_CP074132.1"/>
</dbReference>
<reference evidence="4" key="1">
    <citation type="submission" date="2021-05" db="EMBL/GenBank/DDBJ databases">
        <title>Direct Submission.</title>
        <authorList>
            <person name="Li K."/>
            <person name="Gao J."/>
        </authorList>
    </citation>
    <scope>NUCLEOTIDE SEQUENCE [LARGE SCALE GENOMIC DNA]</scope>
    <source>
        <strain evidence="4">HDS12</strain>
    </source>
</reference>
<sequence>MSPVRHGVGTAPAEVAPAGQEAAAPDRGAARRRAARRHAARSTATFARLTWFNAFRLARNPFVLPGSLVAVYLLMSPDRVSGTATLEGWYDNANSAASAVGAVLFAAVAFPAMREARYSPRLVSPLGRTGRLLALMAASSLVGTALVVLWAGVNRWLSPPLLGTLSPSAYPAPLLLAAAGPLLSIALVAWTRSYLPLVVTLLALPAYWLYGVSAVDANLSSAVLRVEWAARVALDPFNVSAPSVTDVTTVYLVYSVLVVALLAVLAMAARGRRTNRAACLGAAAVLLAAAVGTVVHGRLAQPLYSPIPDSRVHGAQGPSCQTREGVTYCPLPGFEPWVEHWHGVLGPAMDLLPEVPPERMPVVWQESFSYHRELDVPRDRDVVVHAYTGDWDHYWQTAVVGDAARVVLGLSDPYETDCLGTGQARVLLAAWLAAGVEGLSRYDTLDTLAANLYAYRPSPVDLELSLAMAGLPEERVSGVLERNWERLTDPRTTSLELARLLDTPLRESSTEPAGPGDWRRLYPDHQYHTDEEDPGRYARPVCG</sequence>
<feature type="transmembrane region" description="Helical" evidence="2">
    <location>
        <begin position="277"/>
        <end position="299"/>
    </location>
</feature>
<accession>A0ABX8C9A4</accession>
<organism evidence="3 4">
    <name type="scientific">Nocardiopsis akebiae</name>
    <dbReference type="NCBI Taxonomy" id="2831968"/>
    <lineage>
        <taxon>Bacteria</taxon>
        <taxon>Bacillati</taxon>
        <taxon>Actinomycetota</taxon>
        <taxon>Actinomycetes</taxon>
        <taxon>Streptosporangiales</taxon>
        <taxon>Nocardiopsidaceae</taxon>
        <taxon>Nocardiopsis</taxon>
    </lineage>
</organism>
<dbReference type="Proteomes" id="UP000678016">
    <property type="component" value="Chromosome"/>
</dbReference>
<proteinExistence type="predicted"/>
<gene>
    <name evidence="3" type="ORF">KGD83_11245</name>
</gene>